<gene>
    <name evidence="7" type="ORF">SAC06_07670</name>
</gene>
<keyword evidence="2 7" id="KW-0378">Hydrolase</keyword>
<evidence type="ECO:0000259" key="6">
    <source>
        <dbReference type="Pfam" id="PF00933"/>
    </source>
</evidence>
<dbReference type="InterPro" id="IPR017853">
    <property type="entry name" value="GH"/>
</dbReference>
<dbReference type="GO" id="GO:0005975">
    <property type="term" value="P:carbohydrate metabolic process"/>
    <property type="evidence" value="ECO:0007669"/>
    <property type="project" value="InterPro"/>
</dbReference>
<evidence type="ECO:0000256" key="1">
    <source>
        <dbReference type="ARBA" id="ARBA00005336"/>
    </source>
</evidence>
<dbReference type="KEGG" id="sapp:SAC06_07670"/>
<organism evidence="7">
    <name type="scientific">Scrofimicrobium appendicitidis</name>
    <dbReference type="NCBI Taxonomy" id="3079930"/>
    <lineage>
        <taxon>Bacteria</taxon>
        <taxon>Bacillati</taxon>
        <taxon>Actinomycetota</taxon>
        <taxon>Actinomycetes</taxon>
        <taxon>Actinomycetales</taxon>
        <taxon>Actinomycetaceae</taxon>
        <taxon>Scrofimicrobium</taxon>
    </lineage>
</organism>
<dbReference type="PANTHER" id="PTHR30480">
    <property type="entry name" value="BETA-HEXOSAMINIDASE-RELATED"/>
    <property type="match status" value="1"/>
</dbReference>
<dbReference type="PROSITE" id="PS51257">
    <property type="entry name" value="PROKAR_LIPOPROTEIN"/>
    <property type="match status" value="1"/>
</dbReference>
<proteinExistence type="inferred from homology"/>
<reference evidence="7" key="1">
    <citation type="submission" date="2023-11" db="EMBL/GenBank/DDBJ databases">
        <title>Scrofimicrobium hongkongense sp. nov., isolated from a patient with peritonitis.</title>
        <authorList>
            <person name="Lao H.Y."/>
            <person name="Wong A.Y.P."/>
            <person name="Ng T.L."/>
            <person name="Wong R.Y.L."/>
            <person name="Yau M.C.Y."/>
            <person name="Lam J.Y.W."/>
            <person name="Siu G.K.H."/>
        </authorList>
    </citation>
    <scope>NUCLEOTIDE SEQUENCE</scope>
    <source>
        <strain evidence="7">R131</strain>
    </source>
</reference>
<dbReference type="Pfam" id="PF00933">
    <property type="entry name" value="Glyco_hydro_3"/>
    <property type="match status" value="1"/>
</dbReference>
<keyword evidence="3" id="KW-0326">Glycosidase</keyword>
<dbReference type="PANTHER" id="PTHR30480:SF14">
    <property type="entry name" value="HYDROLASE, PUTATIVE (AFU_ORTHOLOGUE AFUA_4G13770)-RELATED"/>
    <property type="match status" value="1"/>
</dbReference>
<evidence type="ECO:0000313" key="7">
    <source>
        <dbReference type="EMBL" id="XBW07517.1"/>
    </source>
</evidence>
<feature type="region of interest" description="Disordered" evidence="4">
    <location>
        <begin position="28"/>
        <end position="54"/>
    </location>
</feature>
<comment type="similarity">
    <text evidence="1">Belongs to the glycosyl hydrolase 3 family.</text>
</comment>
<dbReference type="GO" id="GO:0009254">
    <property type="term" value="P:peptidoglycan turnover"/>
    <property type="evidence" value="ECO:0007669"/>
    <property type="project" value="TreeGrafter"/>
</dbReference>
<feature type="chain" id="PRO_5043862805" evidence="5">
    <location>
        <begin position="25"/>
        <end position="401"/>
    </location>
</feature>
<feature type="region of interest" description="Disordered" evidence="4">
    <location>
        <begin position="148"/>
        <end position="170"/>
    </location>
</feature>
<dbReference type="InterPro" id="IPR036962">
    <property type="entry name" value="Glyco_hydro_3_N_sf"/>
</dbReference>
<dbReference type="EMBL" id="CP138335">
    <property type="protein sequence ID" value="XBW07517.1"/>
    <property type="molecule type" value="Genomic_DNA"/>
</dbReference>
<dbReference type="Gene3D" id="3.20.20.300">
    <property type="entry name" value="Glycoside hydrolase, family 3, N-terminal domain"/>
    <property type="match status" value="1"/>
</dbReference>
<sequence>MKLPLSPRSIGIVALGVTSLLAAAGCTSSTGGRTLGEQSQSGPGALETAQSDDYSQLPERTVDPDAAQYWDQLSPLEQAASVLMLHYPGTDVSQIKTFVDDIRPAGLILMSDNVPDPESGLAQSVAQWGQVGGLPLLVAIDQEGGLVSRLADDPGESPEDLRDQDPAQTEASFHARGEYLKSLGINTNFGIVADTTADENAAIWPRVLGTTPEAAAERVSAAVAGENGEVFSTLKHFPGHGLIEEDSHFTVPVGSIDPDQWAQTAALPFAAGIDAGAEMVMVGHLLFPEIAPEPASLSARWNQILRQQLGFDGIIVTDDLKMLRDSGEAQFADPVANAVAALNAGATLVLDIDGDTGPAATAFAHELVNGIAAAVQDGSLPHQQLREAGIRLTELRSSLAE</sequence>
<evidence type="ECO:0000256" key="3">
    <source>
        <dbReference type="ARBA" id="ARBA00023295"/>
    </source>
</evidence>
<evidence type="ECO:0000256" key="4">
    <source>
        <dbReference type="SAM" id="MobiDB-lite"/>
    </source>
</evidence>
<dbReference type="RefSeq" id="WP_350257722.1">
    <property type="nucleotide sequence ID" value="NZ_CP138335.1"/>
</dbReference>
<dbReference type="InterPro" id="IPR001764">
    <property type="entry name" value="Glyco_hydro_3_N"/>
</dbReference>
<dbReference type="GO" id="GO:0004553">
    <property type="term" value="F:hydrolase activity, hydrolyzing O-glycosyl compounds"/>
    <property type="evidence" value="ECO:0007669"/>
    <property type="project" value="InterPro"/>
</dbReference>
<dbReference type="InterPro" id="IPR050226">
    <property type="entry name" value="NagZ_Beta-hexosaminidase"/>
</dbReference>
<keyword evidence="5" id="KW-0732">Signal</keyword>
<dbReference type="AlphaFoldDB" id="A0AAU7V6T3"/>
<evidence type="ECO:0000256" key="2">
    <source>
        <dbReference type="ARBA" id="ARBA00022801"/>
    </source>
</evidence>
<name>A0AAU7V6T3_9ACTO</name>
<dbReference type="SUPFAM" id="SSF51445">
    <property type="entry name" value="(Trans)glycosidases"/>
    <property type="match status" value="1"/>
</dbReference>
<accession>A0AAU7V6T3</accession>
<protein>
    <submittedName>
        <fullName evidence="7">Glycoside hydrolase family 3 N-terminal domain-containing protein</fullName>
    </submittedName>
</protein>
<feature type="domain" description="Glycoside hydrolase family 3 N-terminal" evidence="6">
    <location>
        <begin position="96"/>
        <end position="394"/>
    </location>
</feature>
<feature type="signal peptide" evidence="5">
    <location>
        <begin position="1"/>
        <end position="24"/>
    </location>
</feature>
<evidence type="ECO:0000256" key="5">
    <source>
        <dbReference type="SAM" id="SignalP"/>
    </source>
</evidence>